<dbReference type="Pfam" id="PF00176">
    <property type="entry name" value="SNF2-rel_dom"/>
    <property type="match status" value="1"/>
</dbReference>
<dbReference type="SUPFAM" id="SSF52540">
    <property type="entry name" value="P-loop containing nucleoside triphosphate hydrolases"/>
    <property type="match status" value="1"/>
</dbReference>
<evidence type="ECO:0000259" key="6">
    <source>
        <dbReference type="PROSITE" id="PS51194"/>
    </source>
</evidence>
<dbReference type="NCBIfam" id="NF038317">
    <property type="entry name" value="DISARM_DrmD"/>
    <property type="match status" value="1"/>
</dbReference>
<dbReference type="InterPro" id="IPR027417">
    <property type="entry name" value="P-loop_NTPase"/>
</dbReference>
<dbReference type="SMART" id="SM00487">
    <property type="entry name" value="DEXDc"/>
    <property type="match status" value="1"/>
</dbReference>
<dbReference type="Pfam" id="PF00271">
    <property type="entry name" value="Helicase_C"/>
    <property type="match status" value="1"/>
</dbReference>
<keyword evidence="8" id="KW-1185">Reference proteome</keyword>
<evidence type="ECO:0000256" key="2">
    <source>
        <dbReference type="ARBA" id="ARBA00022801"/>
    </source>
</evidence>
<evidence type="ECO:0000313" key="7">
    <source>
        <dbReference type="EMBL" id="SHG42622.1"/>
    </source>
</evidence>
<dbReference type="PROSITE" id="PS51192">
    <property type="entry name" value="HELICASE_ATP_BIND_1"/>
    <property type="match status" value="1"/>
</dbReference>
<dbReference type="InterPro" id="IPR057342">
    <property type="entry name" value="DEXDc_RapA"/>
</dbReference>
<evidence type="ECO:0000313" key="8">
    <source>
        <dbReference type="Proteomes" id="UP000184471"/>
    </source>
</evidence>
<accession>A0A1M5JPW0</accession>
<dbReference type="CDD" id="cd18793">
    <property type="entry name" value="SF2_C_SNF"/>
    <property type="match status" value="1"/>
</dbReference>
<dbReference type="Gene3D" id="3.40.50.300">
    <property type="entry name" value="P-loop containing nucleotide triphosphate hydrolases"/>
    <property type="match status" value="1"/>
</dbReference>
<evidence type="ECO:0000256" key="3">
    <source>
        <dbReference type="ARBA" id="ARBA00022806"/>
    </source>
</evidence>
<proteinExistence type="predicted"/>
<dbReference type="CDD" id="cd18011">
    <property type="entry name" value="DEXDc_RapA"/>
    <property type="match status" value="1"/>
</dbReference>
<protein>
    <submittedName>
        <fullName evidence="7">Superfamily II DNA or RNA helicase, SNF2 family</fullName>
    </submittedName>
</protein>
<reference evidence="7 8" key="1">
    <citation type="submission" date="2016-11" db="EMBL/GenBank/DDBJ databases">
        <authorList>
            <person name="Jaros S."/>
            <person name="Januszkiewicz K."/>
            <person name="Wedrychowicz H."/>
        </authorList>
    </citation>
    <scope>NUCLEOTIDE SEQUENCE [LARGE SCALE GENOMIC DNA]</scope>
    <source>
        <strain evidence="7 8">DSM 45408</strain>
    </source>
</reference>
<dbReference type="GO" id="GO:0016787">
    <property type="term" value="F:hydrolase activity"/>
    <property type="evidence" value="ECO:0007669"/>
    <property type="project" value="UniProtKB-KW"/>
</dbReference>
<name>A0A1M5JPW0_9ACTN</name>
<dbReference type="PANTHER" id="PTHR45766:SF6">
    <property type="entry name" value="SWI_SNF-RELATED MATRIX-ASSOCIATED ACTIN-DEPENDENT REGULATOR OF CHROMATIN SUBFAMILY A-LIKE PROTEIN 1"/>
    <property type="match status" value="1"/>
</dbReference>
<dbReference type="InterPro" id="IPR014001">
    <property type="entry name" value="Helicase_ATP-bd"/>
</dbReference>
<dbReference type="RefSeq" id="WP_217651225.1">
    <property type="nucleotide sequence ID" value="NZ_FQVX01000002.1"/>
</dbReference>
<dbReference type="STRING" id="1070870.SAMN05444351_2602"/>
<dbReference type="GO" id="GO:0004386">
    <property type="term" value="F:helicase activity"/>
    <property type="evidence" value="ECO:0007669"/>
    <property type="project" value="UniProtKB-KW"/>
</dbReference>
<dbReference type="SMART" id="SM00490">
    <property type="entry name" value="HELICc"/>
    <property type="match status" value="1"/>
</dbReference>
<dbReference type="InterPro" id="IPR049730">
    <property type="entry name" value="SNF2/RAD54-like_C"/>
</dbReference>
<dbReference type="Gene3D" id="3.40.50.10810">
    <property type="entry name" value="Tandem AAA-ATPase domain"/>
    <property type="match status" value="1"/>
</dbReference>
<keyword evidence="3 7" id="KW-0347">Helicase</keyword>
<dbReference type="InterPro" id="IPR038718">
    <property type="entry name" value="SNF2-like_sf"/>
</dbReference>
<dbReference type="InterPro" id="IPR001650">
    <property type="entry name" value="Helicase_C-like"/>
</dbReference>
<gene>
    <name evidence="7" type="ORF">SAMN05444351_2602</name>
</gene>
<keyword evidence="1" id="KW-0547">Nucleotide-binding</keyword>
<organism evidence="7 8">
    <name type="scientific">Geodermatophilus nigrescens</name>
    <dbReference type="NCBI Taxonomy" id="1070870"/>
    <lineage>
        <taxon>Bacteria</taxon>
        <taxon>Bacillati</taxon>
        <taxon>Actinomycetota</taxon>
        <taxon>Actinomycetes</taxon>
        <taxon>Geodermatophilales</taxon>
        <taxon>Geodermatophilaceae</taxon>
        <taxon>Geodermatophilus</taxon>
    </lineage>
</organism>
<evidence type="ECO:0000256" key="1">
    <source>
        <dbReference type="ARBA" id="ARBA00022741"/>
    </source>
</evidence>
<evidence type="ECO:0000259" key="5">
    <source>
        <dbReference type="PROSITE" id="PS51192"/>
    </source>
</evidence>
<dbReference type="EMBL" id="FQVX01000002">
    <property type="protein sequence ID" value="SHG42622.1"/>
    <property type="molecule type" value="Genomic_DNA"/>
</dbReference>
<keyword evidence="2" id="KW-0378">Hydrolase</keyword>
<sequence length="1066" mass="117842">MTSLLRRTSVASDLPAVGQLVTVRGRNWVVVDVQESRIPLDVTAASVGEGATFVTLSSVEDDGLGEELRVLWELEAGRRVLERATLPDVSEGRFDDPARLGAFLDALRWGAVTSAETTVLQAPFRAGISVEDYQLEPAIRALSLPRVNLLVADDVGLGKTIEAGLVVQELLLRSRVRRVMVVCPAHLTDKWHDEMLNRFGLDFAVVNSETLSQVRRDRGLHANPFKVYPYTIVSLAWLRGPKAGRLLDEVLTQSGLSRTRPLDLLIVDEAHHVAPPGKGQYAVDSQQTRIVKRLADHAEHRLFMSATPHNGYLESWTALLAMLDPQRFARGVVPDPAALKQILIRRLKTEITNADGTPRYPARQAMDITVTYPKGELEVQDLLARYTRARSAKAKNKSRKAGVDLLGLLLKKRFFSSPAAFASTVLAVRDNSVKIDLAWAPEGYDIEVDERFAHGLDEDRQQLLDADYADDDAVDEAELVVLTKAQQVAGKVDADEAGLLDELCTWAEQHGHETDAKAQALLAFLRETCLDDSGQWNDERVVVFTEYRDTQRWLLELLEKHGLAGPGRVELLYGGMDDDKRATVMTAFQRPPDLHPIRIILATDTASEGVDLQNHCHRLVNYDLPFNPNRLEQRAGRIDRYGQIRTPLVYHFAGSDWETASKESLQGDLQFLTIIARKIAAAREDLGSVNPVISDAVERRMLGRPARNFDIDRTLAKAKADPALKVERQLREETARLAATLDNSRRELHCTSADVERVVRTGLALGRQPDLTPEVRDGHTVFHVGTLTGSWARTVADLADRDYGQRPLSFDPGYAAKRDDVVLAHLNHPLVAMATRLLRAEVWGASQDGGQSSLARAASIRVEDPALSEEVLAAYSRLVVIGADGKRLHEELVPVGGTLRGTSFARLGVTELARILDATLGPDAHPIAAGPGARQALVEAWDRVSGNLGLAIEARAKERQESLTRALGRRRDDEVKRTTQLLDAFAEALRGAINVDSAPQQLSFADLEPDERQQLTADRAAWQERLDRLPVERAEELARIRGRYASVEFLTFPAAVVHLVPAGLDR</sequence>
<dbReference type="Proteomes" id="UP000184471">
    <property type="component" value="Unassembled WGS sequence"/>
</dbReference>
<dbReference type="PANTHER" id="PTHR45766">
    <property type="entry name" value="DNA ANNEALING HELICASE AND ENDONUCLEASE ZRANB3 FAMILY MEMBER"/>
    <property type="match status" value="1"/>
</dbReference>
<evidence type="ECO:0000256" key="4">
    <source>
        <dbReference type="ARBA" id="ARBA00022840"/>
    </source>
</evidence>
<dbReference type="InterPro" id="IPR000330">
    <property type="entry name" value="SNF2_N"/>
</dbReference>
<feature type="domain" description="Helicase ATP-binding" evidence="5">
    <location>
        <begin position="140"/>
        <end position="326"/>
    </location>
</feature>
<dbReference type="GO" id="GO:0005524">
    <property type="term" value="F:ATP binding"/>
    <property type="evidence" value="ECO:0007669"/>
    <property type="project" value="UniProtKB-KW"/>
</dbReference>
<dbReference type="PROSITE" id="PS51194">
    <property type="entry name" value="HELICASE_CTER"/>
    <property type="match status" value="1"/>
</dbReference>
<keyword evidence="4" id="KW-0067">ATP-binding</keyword>
<feature type="domain" description="Helicase C-terminal" evidence="6">
    <location>
        <begin position="517"/>
        <end position="687"/>
    </location>
</feature>
<dbReference type="AlphaFoldDB" id="A0A1M5JPW0"/>